<dbReference type="EMBL" id="VSRR010149776">
    <property type="protein sequence ID" value="MPD06172.1"/>
    <property type="molecule type" value="Genomic_DNA"/>
</dbReference>
<keyword evidence="2" id="KW-1185">Reference proteome</keyword>
<proteinExistence type="predicted"/>
<evidence type="ECO:0000313" key="1">
    <source>
        <dbReference type="EMBL" id="MPD06172.1"/>
    </source>
</evidence>
<sequence>METQNLSKELKYVKNGLFWYIPAFYATKLRIASKIHYLSKEVKYVKKGLFCFL</sequence>
<organism evidence="1 2">
    <name type="scientific">Portunus trituberculatus</name>
    <name type="common">Swimming crab</name>
    <name type="synonym">Neptunus trituberculatus</name>
    <dbReference type="NCBI Taxonomy" id="210409"/>
    <lineage>
        <taxon>Eukaryota</taxon>
        <taxon>Metazoa</taxon>
        <taxon>Ecdysozoa</taxon>
        <taxon>Arthropoda</taxon>
        <taxon>Crustacea</taxon>
        <taxon>Multicrustacea</taxon>
        <taxon>Malacostraca</taxon>
        <taxon>Eumalacostraca</taxon>
        <taxon>Eucarida</taxon>
        <taxon>Decapoda</taxon>
        <taxon>Pleocyemata</taxon>
        <taxon>Brachyura</taxon>
        <taxon>Eubrachyura</taxon>
        <taxon>Portunoidea</taxon>
        <taxon>Portunidae</taxon>
        <taxon>Portuninae</taxon>
        <taxon>Portunus</taxon>
    </lineage>
</organism>
<gene>
    <name evidence="1" type="ORF">E2C01_101964</name>
</gene>
<evidence type="ECO:0000313" key="2">
    <source>
        <dbReference type="Proteomes" id="UP000324222"/>
    </source>
</evidence>
<comment type="caution">
    <text evidence="1">The sequence shown here is derived from an EMBL/GenBank/DDBJ whole genome shotgun (WGS) entry which is preliminary data.</text>
</comment>
<protein>
    <submittedName>
        <fullName evidence="1">Uncharacterized protein</fullName>
    </submittedName>
</protein>
<dbReference type="AlphaFoldDB" id="A0A5B7K6W5"/>
<accession>A0A5B7K6W5</accession>
<name>A0A5B7K6W5_PORTR</name>
<dbReference type="Proteomes" id="UP000324222">
    <property type="component" value="Unassembled WGS sequence"/>
</dbReference>
<reference evidence="1 2" key="1">
    <citation type="submission" date="2019-05" db="EMBL/GenBank/DDBJ databases">
        <title>Another draft genome of Portunus trituberculatus and its Hox gene families provides insights of decapod evolution.</title>
        <authorList>
            <person name="Jeong J.-H."/>
            <person name="Song I."/>
            <person name="Kim S."/>
            <person name="Choi T."/>
            <person name="Kim D."/>
            <person name="Ryu S."/>
            <person name="Kim W."/>
        </authorList>
    </citation>
    <scope>NUCLEOTIDE SEQUENCE [LARGE SCALE GENOMIC DNA]</scope>
    <source>
        <tissue evidence="1">Muscle</tissue>
    </source>
</reference>